<protein>
    <submittedName>
        <fullName evidence="1">Uncharacterized protein</fullName>
    </submittedName>
</protein>
<reference evidence="1 2" key="1">
    <citation type="submission" date="2014-04" db="EMBL/GenBank/DDBJ databases">
        <title>Evolutionary Origins and Diversification of the Mycorrhizal Mutualists.</title>
        <authorList>
            <consortium name="DOE Joint Genome Institute"/>
            <consortium name="Mycorrhizal Genomics Consortium"/>
            <person name="Kohler A."/>
            <person name="Kuo A."/>
            <person name="Nagy L.G."/>
            <person name="Floudas D."/>
            <person name="Copeland A."/>
            <person name="Barry K.W."/>
            <person name="Cichocki N."/>
            <person name="Veneault-Fourrey C."/>
            <person name="LaButti K."/>
            <person name="Lindquist E.A."/>
            <person name="Lipzen A."/>
            <person name="Lundell T."/>
            <person name="Morin E."/>
            <person name="Murat C."/>
            <person name="Riley R."/>
            <person name="Ohm R."/>
            <person name="Sun H."/>
            <person name="Tunlid A."/>
            <person name="Henrissat B."/>
            <person name="Grigoriev I.V."/>
            <person name="Hibbett D.S."/>
            <person name="Martin F."/>
        </authorList>
    </citation>
    <scope>NUCLEOTIDE SEQUENCE [LARGE SCALE GENOMIC DNA]</scope>
    <source>
        <strain evidence="1 2">FD-317 M1</strain>
    </source>
</reference>
<evidence type="ECO:0000313" key="2">
    <source>
        <dbReference type="Proteomes" id="UP000053593"/>
    </source>
</evidence>
<accession>A0A0D0CMC2</accession>
<gene>
    <name evidence="1" type="ORF">GYMLUDRAFT_437386</name>
</gene>
<dbReference type="AlphaFoldDB" id="A0A0D0CMC2"/>
<dbReference type="EMBL" id="KN834762">
    <property type="protein sequence ID" value="KIK64259.1"/>
    <property type="molecule type" value="Genomic_DNA"/>
</dbReference>
<name>A0A0D0CMC2_9AGAR</name>
<organism evidence="1 2">
    <name type="scientific">Collybiopsis luxurians FD-317 M1</name>
    <dbReference type="NCBI Taxonomy" id="944289"/>
    <lineage>
        <taxon>Eukaryota</taxon>
        <taxon>Fungi</taxon>
        <taxon>Dikarya</taxon>
        <taxon>Basidiomycota</taxon>
        <taxon>Agaricomycotina</taxon>
        <taxon>Agaricomycetes</taxon>
        <taxon>Agaricomycetidae</taxon>
        <taxon>Agaricales</taxon>
        <taxon>Marasmiineae</taxon>
        <taxon>Omphalotaceae</taxon>
        <taxon>Collybiopsis</taxon>
        <taxon>Collybiopsis luxurians</taxon>
    </lineage>
</organism>
<dbReference type="HOGENOM" id="CLU_2849895_0_0_1"/>
<dbReference type="Proteomes" id="UP000053593">
    <property type="component" value="Unassembled WGS sequence"/>
</dbReference>
<proteinExistence type="predicted"/>
<keyword evidence="2" id="KW-1185">Reference proteome</keyword>
<sequence>MGMMPRLVGPFLMNRYYKLARVNLLFFCHIHPCEINNNCLVFALLRDLPEGALEEVQWDTFIPHV</sequence>
<evidence type="ECO:0000313" key="1">
    <source>
        <dbReference type="EMBL" id="KIK64259.1"/>
    </source>
</evidence>